<organism evidence="1">
    <name type="scientific">Rhizophora mucronata</name>
    <name type="common">Asiatic mangrove</name>
    <dbReference type="NCBI Taxonomy" id="61149"/>
    <lineage>
        <taxon>Eukaryota</taxon>
        <taxon>Viridiplantae</taxon>
        <taxon>Streptophyta</taxon>
        <taxon>Embryophyta</taxon>
        <taxon>Tracheophyta</taxon>
        <taxon>Spermatophyta</taxon>
        <taxon>Magnoliopsida</taxon>
        <taxon>eudicotyledons</taxon>
        <taxon>Gunneridae</taxon>
        <taxon>Pentapetalae</taxon>
        <taxon>rosids</taxon>
        <taxon>fabids</taxon>
        <taxon>Malpighiales</taxon>
        <taxon>Rhizophoraceae</taxon>
        <taxon>Rhizophora</taxon>
    </lineage>
</organism>
<protein>
    <submittedName>
        <fullName evidence="1">Uncharacterized protein</fullName>
    </submittedName>
</protein>
<dbReference type="EMBL" id="GGEC01027998">
    <property type="protein sequence ID" value="MBX08482.1"/>
    <property type="molecule type" value="Transcribed_RNA"/>
</dbReference>
<proteinExistence type="predicted"/>
<accession>A0A2P2KS03</accession>
<evidence type="ECO:0000313" key="1">
    <source>
        <dbReference type="EMBL" id="MBX08482.1"/>
    </source>
</evidence>
<dbReference type="AlphaFoldDB" id="A0A2P2KS03"/>
<name>A0A2P2KS03_RHIMU</name>
<reference evidence="1" key="1">
    <citation type="submission" date="2018-02" db="EMBL/GenBank/DDBJ databases">
        <title>Rhizophora mucronata_Transcriptome.</title>
        <authorList>
            <person name="Meera S.P."/>
            <person name="Sreeshan A."/>
            <person name="Augustine A."/>
        </authorList>
    </citation>
    <scope>NUCLEOTIDE SEQUENCE</scope>
    <source>
        <tissue evidence="1">Leaf</tissue>
    </source>
</reference>
<sequence length="71" mass="8244">MSLFKPENVEAWGVVQESLRCQLLGCIQQNVQNFHKLTESLDSPNEEIERLGRLLFAYFLHKHTSIQKSTL</sequence>